<reference evidence="2" key="1">
    <citation type="submission" date="2018-11" db="EMBL/GenBank/DDBJ databases">
        <authorList>
            <consortium name="Pathogen Informatics"/>
        </authorList>
    </citation>
    <scope>NUCLEOTIDE SEQUENCE</scope>
</reference>
<evidence type="ECO:0000313" key="3">
    <source>
        <dbReference type="Proteomes" id="UP000784294"/>
    </source>
</evidence>
<dbReference type="Proteomes" id="UP000784294">
    <property type="component" value="Unassembled WGS sequence"/>
</dbReference>
<gene>
    <name evidence="2" type="ORF">PXEA_LOCUS31664</name>
</gene>
<evidence type="ECO:0000313" key="2">
    <source>
        <dbReference type="EMBL" id="VEL38224.1"/>
    </source>
</evidence>
<sequence length="214" mass="23636">MRLLLACVAFAAQMQMLSSYLPPRSRRPCRRVVSPLMFLEHRPKRLYLLPVDPSSLPATTLLSAQFNLSEEFQPGGFWTDLPNTKTNQSEQDVWQTNTTMGDNGTGVASPWMLQNAEGTKTPDTLDNVTFFGSPFTPFNSTPLVEDGVAETSAGQTIVYSPQTVELAQTVLYENSTFIRAIIQPKSLLLDAMRTNESLQLTPEGGDSTQGPMEE</sequence>
<evidence type="ECO:0000256" key="1">
    <source>
        <dbReference type="SAM" id="SignalP"/>
    </source>
</evidence>
<feature type="signal peptide" evidence="1">
    <location>
        <begin position="1"/>
        <end position="19"/>
    </location>
</feature>
<keyword evidence="1" id="KW-0732">Signal</keyword>
<organism evidence="2 3">
    <name type="scientific">Protopolystoma xenopodis</name>
    <dbReference type="NCBI Taxonomy" id="117903"/>
    <lineage>
        <taxon>Eukaryota</taxon>
        <taxon>Metazoa</taxon>
        <taxon>Spiralia</taxon>
        <taxon>Lophotrochozoa</taxon>
        <taxon>Platyhelminthes</taxon>
        <taxon>Monogenea</taxon>
        <taxon>Polyopisthocotylea</taxon>
        <taxon>Polystomatidea</taxon>
        <taxon>Polystomatidae</taxon>
        <taxon>Protopolystoma</taxon>
    </lineage>
</organism>
<comment type="caution">
    <text evidence="2">The sequence shown here is derived from an EMBL/GenBank/DDBJ whole genome shotgun (WGS) entry which is preliminary data.</text>
</comment>
<name>A0A3S5B6Y3_9PLAT</name>
<feature type="chain" id="PRO_5018543975" evidence="1">
    <location>
        <begin position="20"/>
        <end position="214"/>
    </location>
</feature>
<protein>
    <submittedName>
        <fullName evidence="2">Uncharacterized protein</fullName>
    </submittedName>
</protein>
<keyword evidence="3" id="KW-1185">Reference proteome</keyword>
<accession>A0A3S5B6Y3</accession>
<proteinExistence type="predicted"/>
<dbReference type="AlphaFoldDB" id="A0A3S5B6Y3"/>
<dbReference type="EMBL" id="CAAALY010257259">
    <property type="protein sequence ID" value="VEL38224.1"/>
    <property type="molecule type" value="Genomic_DNA"/>
</dbReference>